<dbReference type="RefSeq" id="WP_134196499.1">
    <property type="nucleotide sequence ID" value="NZ_JBHLUW010000052.1"/>
</dbReference>
<evidence type="ECO:0000313" key="2">
    <source>
        <dbReference type="Proteomes" id="UP000295509"/>
    </source>
</evidence>
<accession>A0A4V3HD93</accession>
<evidence type="ECO:0000313" key="1">
    <source>
        <dbReference type="EMBL" id="TDY40214.1"/>
    </source>
</evidence>
<dbReference type="EMBL" id="SORE01000027">
    <property type="protein sequence ID" value="TDY40214.1"/>
    <property type="molecule type" value="Genomic_DNA"/>
</dbReference>
<comment type="caution">
    <text evidence="1">The sequence shown here is derived from an EMBL/GenBank/DDBJ whole genome shotgun (WGS) entry which is preliminary data.</text>
</comment>
<organism evidence="1 2">
    <name type="scientific">Paraburkholderia rhizosphaerae</name>
    <dbReference type="NCBI Taxonomy" id="480658"/>
    <lineage>
        <taxon>Bacteria</taxon>
        <taxon>Pseudomonadati</taxon>
        <taxon>Pseudomonadota</taxon>
        <taxon>Betaproteobacteria</taxon>
        <taxon>Burkholderiales</taxon>
        <taxon>Burkholderiaceae</taxon>
        <taxon>Paraburkholderia</taxon>
    </lineage>
</organism>
<protein>
    <submittedName>
        <fullName evidence="1">Uncharacterized protein</fullName>
    </submittedName>
</protein>
<dbReference type="Proteomes" id="UP000295509">
    <property type="component" value="Unassembled WGS sequence"/>
</dbReference>
<dbReference type="OrthoDB" id="9096066at2"/>
<gene>
    <name evidence="1" type="ORF">BX592_12796</name>
</gene>
<sequence>MSRSLSIREHELLDFLLDVNRPLYGERVTLWKRQIATCRVREIDTPYFLAVCHDDEVEQSGCGAVTLGRELIALDQGVPVLIYVVLMKTPTHWIVDIFNVDRLDGEPLTAYPEAGNGLMIMEAGKRVGGADWRSVYGESDLPPPSKLE</sequence>
<name>A0A4V3HD93_9BURK</name>
<reference evidence="1 2" key="1">
    <citation type="submission" date="2019-03" db="EMBL/GenBank/DDBJ databases">
        <title>Genomic Encyclopedia of Type Strains, Phase III (KMG-III): the genomes of soil and plant-associated and newly described type strains.</title>
        <authorList>
            <person name="Whitman W."/>
        </authorList>
    </citation>
    <scope>NUCLEOTIDE SEQUENCE [LARGE SCALE GENOMIC DNA]</scope>
    <source>
        <strain evidence="1 2">LMG 29544</strain>
    </source>
</reference>
<keyword evidence="2" id="KW-1185">Reference proteome</keyword>
<proteinExistence type="predicted"/>
<dbReference type="AlphaFoldDB" id="A0A4V3HD93"/>